<gene>
    <name evidence="11" type="ORF">GLAREA_09137</name>
</gene>
<dbReference type="Proteomes" id="UP000016922">
    <property type="component" value="Unassembled WGS sequence"/>
</dbReference>
<dbReference type="EMBL" id="KE145352">
    <property type="protein sequence ID" value="EPE36974.1"/>
    <property type="molecule type" value="Genomic_DNA"/>
</dbReference>
<keyword evidence="3 8" id="KW-0349">Heme</keyword>
<evidence type="ECO:0000256" key="6">
    <source>
        <dbReference type="ARBA" id="ARBA00023004"/>
    </source>
</evidence>
<feature type="binding site" description="axial binding residue" evidence="8">
    <location>
        <position position="467"/>
    </location>
    <ligand>
        <name>heme</name>
        <dbReference type="ChEBI" id="CHEBI:30413"/>
    </ligand>
    <ligandPart>
        <name>Fe</name>
        <dbReference type="ChEBI" id="CHEBI:18248"/>
    </ligandPart>
</feature>
<keyword evidence="7 9" id="KW-0503">Monooxygenase</keyword>
<sequence length="520" mass="58639">MLSQLKNAVQGSLIIQVVLAFGGIYLLFSFAKWLALTSRRFSIIKTHGCKPPKSYPHKDPIFGLDLFFRNVKFSQEGGLLEEIRQRYKRVGGHTFSQLMLGRRLIQTIEPENVKAVLATQFKDFGLPETRIGAFEPIFGHGIFTTNGPEWEASRALLRPSFTRSQVGDIATFEVHIKKLLARIPRDGSTVDLQDLFFELTLDSATDFLFGQSTNVLDKSDPNSQRGEEFGEAFGAVTARAGIVGRAGVLAKFLPYTKGRTFDGDKKFVHQYVQGYVQKAVKLYQESLKQGKLEVETNDKYVFLEQLAKTGYPEKKIQDELLNILLAGRDTTAGLLSYLFYHLAREPRIWEKLRAEVLSLGDETPSFEQIKSLKYMQWVLNEALRLHPIVPVNARVAVRDTTIPVGGGSDEKSPVFVKKGQIVVYSVYGMQRREDLFGENAPEFIPERWESLRPGWHYLPFNGGPRICIGQQFALTEASYCVVRILQTFKAIEKRDDSILTELMTATSMVRPGTKVGLIPV</sequence>
<name>S3DII6_GLAL2</name>
<evidence type="ECO:0000256" key="3">
    <source>
        <dbReference type="ARBA" id="ARBA00022617"/>
    </source>
</evidence>
<dbReference type="InterPro" id="IPR002974">
    <property type="entry name" value="Cyt_P450_E_CYP52_ascomycetes"/>
</dbReference>
<dbReference type="PROSITE" id="PS00086">
    <property type="entry name" value="CYTOCHROME_P450"/>
    <property type="match status" value="1"/>
</dbReference>
<dbReference type="KEGG" id="glz:GLAREA_09137"/>
<dbReference type="CDD" id="cd11063">
    <property type="entry name" value="CYP52"/>
    <property type="match status" value="1"/>
</dbReference>
<dbReference type="PANTHER" id="PTHR24287:SF1">
    <property type="entry name" value="P450, PUTATIVE (EUROFUNG)-RELATED"/>
    <property type="match status" value="1"/>
</dbReference>
<evidence type="ECO:0000313" key="12">
    <source>
        <dbReference type="Proteomes" id="UP000016922"/>
    </source>
</evidence>
<evidence type="ECO:0000256" key="10">
    <source>
        <dbReference type="SAM" id="Phobius"/>
    </source>
</evidence>
<dbReference type="InterPro" id="IPR017972">
    <property type="entry name" value="Cyt_P450_CS"/>
</dbReference>
<keyword evidence="5 9" id="KW-0560">Oxidoreductase</keyword>
<organism evidence="11 12">
    <name type="scientific">Glarea lozoyensis (strain ATCC 20868 / MF5171)</name>
    <dbReference type="NCBI Taxonomy" id="1116229"/>
    <lineage>
        <taxon>Eukaryota</taxon>
        <taxon>Fungi</taxon>
        <taxon>Dikarya</taxon>
        <taxon>Ascomycota</taxon>
        <taxon>Pezizomycotina</taxon>
        <taxon>Leotiomycetes</taxon>
        <taxon>Helotiales</taxon>
        <taxon>Helotiaceae</taxon>
        <taxon>Glarea</taxon>
    </lineage>
</organism>
<dbReference type="InterPro" id="IPR001128">
    <property type="entry name" value="Cyt_P450"/>
</dbReference>
<dbReference type="InterPro" id="IPR036396">
    <property type="entry name" value="Cyt_P450_sf"/>
</dbReference>
<keyword evidence="10" id="KW-1133">Transmembrane helix</keyword>
<evidence type="ECO:0000256" key="2">
    <source>
        <dbReference type="ARBA" id="ARBA00010617"/>
    </source>
</evidence>
<dbReference type="STRING" id="1116229.S3DII6"/>
<dbReference type="InterPro" id="IPR002402">
    <property type="entry name" value="Cyt_P450_E_grp-II"/>
</dbReference>
<dbReference type="AlphaFoldDB" id="S3DII6"/>
<dbReference type="GO" id="GO:0016712">
    <property type="term" value="F:oxidoreductase activity, acting on paired donors, with incorporation or reduction of molecular oxygen, reduced flavin or flavoprotein as one donor, and incorporation of one atom of oxygen"/>
    <property type="evidence" value="ECO:0007669"/>
    <property type="project" value="InterPro"/>
</dbReference>
<reference evidence="11 12" key="1">
    <citation type="journal article" date="2013" name="BMC Genomics">
        <title>Genomics-driven discovery of the pneumocandin biosynthetic gene cluster in the fungus Glarea lozoyensis.</title>
        <authorList>
            <person name="Chen L."/>
            <person name="Yue Q."/>
            <person name="Zhang X."/>
            <person name="Xiang M."/>
            <person name="Wang C."/>
            <person name="Li S."/>
            <person name="Che Y."/>
            <person name="Ortiz-Lopez F.J."/>
            <person name="Bills G.F."/>
            <person name="Liu X."/>
            <person name="An Z."/>
        </authorList>
    </citation>
    <scope>NUCLEOTIDE SEQUENCE [LARGE SCALE GENOMIC DNA]</scope>
    <source>
        <strain evidence="12">ATCC 20868 / MF5171</strain>
    </source>
</reference>
<keyword evidence="12" id="KW-1185">Reference proteome</keyword>
<evidence type="ECO:0000313" key="11">
    <source>
        <dbReference type="EMBL" id="EPE36974.1"/>
    </source>
</evidence>
<comment type="similarity">
    <text evidence="2 9">Belongs to the cytochrome P450 family.</text>
</comment>
<keyword evidence="6 8" id="KW-0408">Iron</keyword>
<dbReference type="GO" id="GO:0020037">
    <property type="term" value="F:heme binding"/>
    <property type="evidence" value="ECO:0007669"/>
    <property type="project" value="InterPro"/>
</dbReference>
<keyword evidence="10" id="KW-0472">Membrane</keyword>
<dbReference type="PRINTS" id="PR01239">
    <property type="entry name" value="EP450IICYP52"/>
</dbReference>
<accession>S3DII6</accession>
<dbReference type="Pfam" id="PF00067">
    <property type="entry name" value="p450"/>
    <property type="match status" value="1"/>
</dbReference>
<dbReference type="GeneID" id="19468185"/>
<comment type="cofactor">
    <cofactor evidence="1 8">
        <name>heme</name>
        <dbReference type="ChEBI" id="CHEBI:30413"/>
    </cofactor>
</comment>
<dbReference type="GO" id="GO:0005506">
    <property type="term" value="F:iron ion binding"/>
    <property type="evidence" value="ECO:0007669"/>
    <property type="project" value="InterPro"/>
</dbReference>
<dbReference type="PRINTS" id="PR00464">
    <property type="entry name" value="EP450II"/>
</dbReference>
<evidence type="ECO:0000256" key="7">
    <source>
        <dbReference type="ARBA" id="ARBA00023033"/>
    </source>
</evidence>
<keyword evidence="10" id="KW-0812">Transmembrane</keyword>
<dbReference type="OMA" id="SHDICRA"/>
<dbReference type="PANTHER" id="PTHR24287">
    <property type="entry name" value="P450, PUTATIVE (EUROFUNG)-RELATED"/>
    <property type="match status" value="1"/>
</dbReference>
<evidence type="ECO:0000256" key="8">
    <source>
        <dbReference type="PIRSR" id="PIRSR602402-1"/>
    </source>
</evidence>
<proteinExistence type="inferred from homology"/>
<protein>
    <submittedName>
        <fullName evidence="11">Cytochrome P450</fullName>
    </submittedName>
</protein>
<dbReference type="PRINTS" id="PR00385">
    <property type="entry name" value="P450"/>
</dbReference>
<dbReference type="eggNOG" id="KOG0157">
    <property type="taxonomic scope" value="Eukaryota"/>
</dbReference>
<evidence type="ECO:0000256" key="1">
    <source>
        <dbReference type="ARBA" id="ARBA00001971"/>
    </source>
</evidence>
<evidence type="ECO:0000256" key="4">
    <source>
        <dbReference type="ARBA" id="ARBA00022723"/>
    </source>
</evidence>
<evidence type="ECO:0000256" key="5">
    <source>
        <dbReference type="ARBA" id="ARBA00023002"/>
    </source>
</evidence>
<dbReference type="RefSeq" id="XP_008076289.1">
    <property type="nucleotide sequence ID" value="XM_008078098.1"/>
</dbReference>
<dbReference type="OrthoDB" id="1470350at2759"/>
<dbReference type="Gene3D" id="1.10.630.10">
    <property type="entry name" value="Cytochrome P450"/>
    <property type="match status" value="1"/>
</dbReference>
<keyword evidence="4 8" id="KW-0479">Metal-binding</keyword>
<feature type="transmembrane region" description="Helical" evidence="10">
    <location>
        <begin position="12"/>
        <end position="35"/>
    </location>
</feature>
<dbReference type="SUPFAM" id="SSF48264">
    <property type="entry name" value="Cytochrome P450"/>
    <property type="match status" value="1"/>
</dbReference>
<dbReference type="HOGENOM" id="CLU_001570_27_0_1"/>
<dbReference type="InterPro" id="IPR047146">
    <property type="entry name" value="Cyt_P450_E_CYP52_fungi"/>
</dbReference>
<evidence type="ECO:0000256" key="9">
    <source>
        <dbReference type="RuleBase" id="RU000461"/>
    </source>
</evidence>